<feature type="coiled-coil region" evidence="1">
    <location>
        <begin position="158"/>
        <end position="185"/>
    </location>
</feature>
<name>A0A061BTA4_BABBI</name>
<dbReference type="GeneID" id="24561961"/>
<dbReference type="KEGG" id="bbig:BBBOND_0004020"/>
<feature type="transmembrane region" description="Helical" evidence="2">
    <location>
        <begin position="1709"/>
        <end position="1730"/>
    </location>
</feature>
<keyword evidence="1" id="KW-0175">Coiled coil</keyword>
<evidence type="ECO:0008006" key="4">
    <source>
        <dbReference type="Google" id="ProtNLM"/>
    </source>
</evidence>
<accession>A0A061BTA4</accession>
<dbReference type="RefSeq" id="XP_012770689.1">
    <property type="nucleotide sequence ID" value="XM_012915235.1"/>
</dbReference>
<keyword evidence="2" id="KW-1133">Transmembrane helix</keyword>
<evidence type="ECO:0000256" key="1">
    <source>
        <dbReference type="SAM" id="Coils"/>
    </source>
</evidence>
<gene>
    <name evidence="3" type="ORF">BBBOND_0004020</name>
</gene>
<sequence>MGFLSGVLGAVKDDEAVKTYYPVDKMTETLKKIKDNMYKPGGLSAAVEAVSTALGEWDREVEFRTETVKRAFNTLQNSNITSMDTSLAALKALSEPGQLGEVSDKLRECIASAESLQKSLTYCCTQLAYLDHGLENKLKTPVSIVEIEIERFVGAATNNELKALLDKGQERLKELKTNVDRRVKERLDQMGHKINRAFESEINKPIAIVQQDLENVKMALDIWIHESEKQVSDAVNMVDKILNKLNGKVPGNTEKSAVDSAANALKQHAESLLYAATDAKEQVQTFVSRALSAVMQMDTALKEDLKKVKDEIKSKIWRHVETEVQRPYENLRGNIKQRKTGLPDESIEYNWDWVKSCVDFHVGRIYKKSGSGKIEGHLAKLLEDVAKYAEDVGKKLTQKDGAIHEWINKILKHDTRLNMYIGGYVRDNKLTGNLNHNGKQGDEAVQEAIKDEIMKEIKLRALKIPSGKGTTVQQVLSEINSAFSSIATAFDELEQRADEILNKAETALNVEKIVTKNATYERYKTHLTESIKLLLLQLSLVLKQTADEVQSLIRDSQIEANVDGAIRQVENLRNDIDIAGNKYGQKIHTALQAVNRQITTLDSVLEKSTFENVVDRILDAEIGINDPQNLHLGVGVEAKVQLDKDKFNRYLGCVNMTAATAGKFKGVTDEGILPNAIGEIEREVMDAVDVSLKYSSVERLDDAFSKINSSFTVFINEVKKLTDKTSVTPVHGKDGMKQILNALSNMIEKSDIITLSIRTKDVKIHGLTKIRNDIVNILENNRQGDFKSILVAARNFNDTIIKKEAMECISDIHKYVGDQVKVKTEAIQREAKAQYYNKIYGMYNEMKTKVSKKIERVSKIIDTDSTTGIKGFLKTFSGVRATSKNSNTNTLNALKDKNGIIVLAPVARTYFDSIVTYVWTDIGRTLQSQSGAKIAHQNGIDEIRNALYKLFTHIKDNINGGYTFDHNFVNLLHKCRTSLAEVNPRYFGTTSCPILDALKSGLTELANELDKTYFNKYSGADDITWEVSRGPGVGAKLTVDGRNCAKVGITVLEMVHDAFDELKDKCSNAWYGKQINAISSLGGYLKRNGYIVATDHSKQDGELRNTGEMMGQHIIKNLIGAITGSQDNEHLQKCKDDDKKKSEEEKAIAVKKDVNVIAVLACFFKHIQQYNEVGHFVIHAKPKTPCSIYEMLVWFTGLSYNRAYQALKDDGFTDLLVKPKKQVLDGQDDFEVEYVDKSSYYIEAYPQKITYGEMMKSMNDLCTNSHELLTTILGTGDEQTTYTCDYSNNSLGLYYPQKGDDCLHTILDILRRLFPVLSFLHSQCSFGASDMGWADCRYGKDIPTTKSHCSKESKNKAKCQAECQPNYQPNCQPTSPLMCYLGDSLLGCLPHQVGSIGCGYKCATCPSGKPGMPCLTPLGFRSFSGSTKTGSDLCEVVSKFFGRHVASCLFSLVSKPPSTLPEHFGFALSLVKKWDDHGKHLIRTGIDNAITDRSIALYDDASQLTNALSDAYGSSQSGNHATKHTTKLADGSENEVKKGDLCSLAMSTACSGQNVYCAPYLYALCADQYTYLAKTQCKTYLSWAVYLPWTFWNYLNSLYNSFRDIYCQDWGCRTCLRADTCRRGQHGLVNDKTKAPNCHCYSIVECKGAMPTLYKYGFTFGAPAALNAKDGKKTCTNFMEQLYNVLRSTYFKTLFRECDMFLWRIREPFSYLVLALWLLSVLYLLHIMVIRLDLLHIKSHLHSPSSHRIAAQSLLAAGRVNKLNRVFYLQP</sequence>
<proteinExistence type="predicted"/>
<keyword evidence="2" id="KW-0812">Transmembrane</keyword>
<evidence type="ECO:0000256" key="2">
    <source>
        <dbReference type="SAM" id="Phobius"/>
    </source>
</evidence>
<evidence type="ECO:0000313" key="3">
    <source>
        <dbReference type="EMBL" id="CDR71744.1"/>
    </source>
</evidence>
<keyword evidence="2" id="KW-0472">Membrane</keyword>
<dbReference type="VEuPathDB" id="PiroplasmaDB:BBBOND_0004020"/>
<dbReference type="EMBL" id="LK055143">
    <property type="protein sequence ID" value="CDR71744.1"/>
    <property type="molecule type" value="Genomic_DNA"/>
</dbReference>
<protein>
    <recommendedName>
        <fullName evidence="4">C3H1-type domain-containing protein</fullName>
    </recommendedName>
</protein>
<dbReference type="OrthoDB" id="366456at2759"/>
<organism evidence="3">
    <name type="scientific">Babesia bigemina</name>
    <dbReference type="NCBI Taxonomy" id="5866"/>
    <lineage>
        <taxon>Eukaryota</taxon>
        <taxon>Sar</taxon>
        <taxon>Alveolata</taxon>
        <taxon>Apicomplexa</taxon>
        <taxon>Aconoidasida</taxon>
        <taxon>Piroplasmida</taxon>
        <taxon>Babesiidae</taxon>
        <taxon>Babesia</taxon>
    </lineage>
</organism>
<reference evidence="3" key="2">
    <citation type="submission" date="2014-06" db="EMBL/GenBank/DDBJ databases">
        <authorList>
            <person name="Aslett M."/>
            <person name="De Silva Nishadi"/>
        </authorList>
    </citation>
    <scope>NUCLEOTIDE SEQUENCE</scope>
    <source>
        <strain evidence="3">Bond</strain>
    </source>
</reference>
<reference evidence="3" key="1">
    <citation type="journal article" date="2014" name="Nucleic Acids Res.">
        <title>The evolutionary dynamics of variant antigen genes in Babesia reveal a history of genomic innovation underlying host-parasite interaction.</title>
        <authorList>
            <person name="Jackson A.P."/>
            <person name="Otto T.D."/>
            <person name="Darby A."/>
            <person name="Ramaprasad A."/>
            <person name="Xia D."/>
            <person name="Echaide I.E."/>
            <person name="Farber M."/>
            <person name="Gahlot S."/>
            <person name="Gamble J."/>
            <person name="Gupta D."/>
            <person name="Gupta Y."/>
            <person name="Jackson L."/>
            <person name="Malandrin L."/>
            <person name="Malas T.B."/>
            <person name="Moussa E."/>
            <person name="Nair M."/>
            <person name="Reid AJ."/>
            <person name="Sanders M."/>
            <person name="Sharma J."/>
            <person name="Tracey A."/>
            <person name="Quail M.A."/>
            <person name="Weir W."/>
            <person name="Wastling J.M."/>
            <person name="Hall N."/>
            <person name="Willadsen P."/>
            <person name="Lingelbach K."/>
            <person name="Shiels B."/>
            <person name="Tait A."/>
            <person name="Berriman M."/>
            <person name="Allred D.R."/>
            <person name="Pain A."/>
        </authorList>
    </citation>
    <scope>NUCLEOTIDE SEQUENCE</scope>
    <source>
        <strain evidence="3">Bond</strain>
    </source>
</reference>